<dbReference type="RefSeq" id="WP_173583996.1">
    <property type="nucleotide sequence ID" value="NZ_WOTB01000018.1"/>
</dbReference>
<organism evidence="3 4">
    <name type="scientific">Acetobacter musti</name>
    <dbReference type="NCBI Taxonomy" id="864732"/>
    <lineage>
        <taxon>Bacteria</taxon>
        <taxon>Pseudomonadati</taxon>
        <taxon>Pseudomonadota</taxon>
        <taxon>Alphaproteobacteria</taxon>
        <taxon>Acetobacterales</taxon>
        <taxon>Acetobacteraceae</taxon>
        <taxon>Acetobacter</taxon>
    </lineage>
</organism>
<sequence length="155" mass="17352">MAAPVTPKNLKEPQRFTSGPFKGRTLRQHIVRRLILVLPITVLMIILAKSGLMDRLVDQYTFKPVSWFDDTALVQHLRLTVTRNGMTGDRPECLLFVVNGNSPPTATMIDVMEKHSGKCPNPDMSLPKLFTLRVDRPAQHVDTDQGTPGSFHPIP</sequence>
<comment type="caution">
    <text evidence="3">The sequence shown here is derived from an EMBL/GenBank/DDBJ whole genome shotgun (WGS) entry which is preliminary data.</text>
</comment>
<gene>
    <name evidence="3" type="ORF">GOB93_13290</name>
</gene>
<feature type="region of interest" description="Disordered" evidence="1">
    <location>
        <begin position="1"/>
        <end position="20"/>
    </location>
</feature>
<evidence type="ECO:0000313" key="3">
    <source>
        <dbReference type="EMBL" id="NHN85607.1"/>
    </source>
</evidence>
<reference evidence="3 4" key="1">
    <citation type="journal article" date="2020" name="Int. J. Syst. Evol. Microbiol.">
        <title>Novel acetic acid bacteria from cider fermentations: Acetobacter conturbans sp. nov. and Acetobacter fallax sp. nov.</title>
        <authorList>
            <person name="Sombolestani A.S."/>
            <person name="Cleenwerck I."/>
            <person name="Cnockaert M."/>
            <person name="Borremans W."/>
            <person name="Wieme A.D."/>
            <person name="De Vuyst L."/>
            <person name="Vandamme P."/>
        </authorList>
    </citation>
    <scope>NUCLEOTIDE SEQUENCE [LARGE SCALE GENOMIC DNA]</scope>
    <source>
        <strain evidence="3 4">LMG 30640</strain>
    </source>
</reference>
<feature type="transmembrane region" description="Helical" evidence="2">
    <location>
        <begin position="30"/>
        <end position="48"/>
    </location>
</feature>
<keyword evidence="4" id="KW-1185">Reference proteome</keyword>
<evidence type="ECO:0000256" key="1">
    <source>
        <dbReference type="SAM" id="MobiDB-lite"/>
    </source>
</evidence>
<keyword evidence="2" id="KW-0472">Membrane</keyword>
<name>A0ABX0JQN9_9PROT</name>
<dbReference type="Proteomes" id="UP000635278">
    <property type="component" value="Unassembled WGS sequence"/>
</dbReference>
<keyword evidence="2" id="KW-1133">Transmembrane helix</keyword>
<keyword evidence="2" id="KW-0812">Transmembrane</keyword>
<evidence type="ECO:0000313" key="4">
    <source>
        <dbReference type="Proteomes" id="UP000635278"/>
    </source>
</evidence>
<evidence type="ECO:0000256" key="2">
    <source>
        <dbReference type="SAM" id="Phobius"/>
    </source>
</evidence>
<proteinExistence type="predicted"/>
<protein>
    <submittedName>
        <fullName evidence="3">Uncharacterized protein</fullName>
    </submittedName>
</protein>
<accession>A0ABX0JQN9</accession>
<dbReference type="EMBL" id="WOTB01000018">
    <property type="protein sequence ID" value="NHN85607.1"/>
    <property type="molecule type" value="Genomic_DNA"/>
</dbReference>